<evidence type="ECO:0000313" key="4">
    <source>
        <dbReference type="Proteomes" id="UP000674938"/>
    </source>
</evidence>
<dbReference type="PANTHER" id="PTHR33219">
    <property type="entry name" value="YLMG HOMOLOG PROTEIN 2, CHLOROPLASTIC"/>
    <property type="match status" value="1"/>
</dbReference>
<feature type="transmembrane region" description="Helical" evidence="2">
    <location>
        <begin position="12"/>
        <end position="30"/>
    </location>
</feature>
<keyword evidence="2" id="KW-1133">Transmembrane helix</keyword>
<dbReference type="PANTHER" id="PTHR33219:SF14">
    <property type="entry name" value="PROTEIN COFACTOR ASSEMBLY OF COMPLEX C SUBUNIT B CCB3, CHLOROPLASTIC-RELATED"/>
    <property type="match status" value="1"/>
</dbReference>
<protein>
    <submittedName>
        <fullName evidence="3">YggT family protein</fullName>
    </submittedName>
</protein>
<dbReference type="EMBL" id="JAEEGA010000006">
    <property type="protein sequence ID" value="MBP1041530.1"/>
    <property type="molecule type" value="Genomic_DNA"/>
</dbReference>
<keyword evidence="2" id="KW-0812">Transmembrane</keyword>
<name>A0A940PB68_9ENTE</name>
<evidence type="ECO:0000313" key="3">
    <source>
        <dbReference type="EMBL" id="MBP1041530.1"/>
    </source>
</evidence>
<evidence type="ECO:0000256" key="2">
    <source>
        <dbReference type="SAM" id="Phobius"/>
    </source>
</evidence>
<organism evidence="3 4">
    <name type="scientific">Vagococcus allomyrinae</name>
    <dbReference type="NCBI Taxonomy" id="2794353"/>
    <lineage>
        <taxon>Bacteria</taxon>
        <taxon>Bacillati</taxon>
        <taxon>Bacillota</taxon>
        <taxon>Bacilli</taxon>
        <taxon>Lactobacillales</taxon>
        <taxon>Enterococcaceae</taxon>
        <taxon>Vagococcus</taxon>
    </lineage>
</organism>
<feature type="transmembrane region" description="Helical" evidence="2">
    <location>
        <begin position="60"/>
        <end position="86"/>
    </location>
</feature>
<dbReference type="Proteomes" id="UP000674938">
    <property type="component" value="Unassembled WGS sequence"/>
</dbReference>
<keyword evidence="4" id="KW-1185">Reference proteome</keyword>
<sequence length="90" mass="10069">MIIYNLINFISYAANIYIGLLAIYALLSWFPGAYDSAIGRLISRICEPYLSLFDRFNLNIGGIGFSIIIAIFVLRMGVTILGRLLLTLAY</sequence>
<dbReference type="Pfam" id="PF02325">
    <property type="entry name" value="CCB3_YggT"/>
    <property type="match status" value="1"/>
</dbReference>
<accession>A0A940PB68</accession>
<dbReference type="RefSeq" id="WP_209527558.1">
    <property type="nucleotide sequence ID" value="NZ_JAEEGA010000006.1"/>
</dbReference>
<dbReference type="AlphaFoldDB" id="A0A940PB68"/>
<comment type="caution">
    <text evidence="3">The sequence shown here is derived from an EMBL/GenBank/DDBJ whole genome shotgun (WGS) entry which is preliminary data.</text>
</comment>
<dbReference type="GO" id="GO:0016020">
    <property type="term" value="C:membrane"/>
    <property type="evidence" value="ECO:0007669"/>
    <property type="project" value="InterPro"/>
</dbReference>
<comment type="similarity">
    <text evidence="1">Belongs to the YggT family.</text>
</comment>
<dbReference type="InterPro" id="IPR003425">
    <property type="entry name" value="CCB3/YggT"/>
</dbReference>
<reference evidence="3" key="1">
    <citation type="submission" date="2020-12" db="EMBL/GenBank/DDBJ databases">
        <title>Vagococcus allomyrinae sp. nov. and Enterococcus lavae sp. nov., isolated from the larvae of Allomyrina dichotoma.</title>
        <authorList>
            <person name="Lee S.D."/>
        </authorList>
    </citation>
    <scope>NUCLEOTIDE SEQUENCE</scope>
    <source>
        <strain evidence="3">BWB3-3</strain>
    </source>
</reference>
<keyword evidence="2" id="KW-0472">Membrane</keyword>
<proteinExistence type="inferred from homology"/>
<evidence type="ECO:0000256" key="1">
    <source>
        <dbReference type="ARBA" id="ARBA00010894"/>
    </source>
</evidence>
<gene>
    <name evidence="3" type="ORF">I6N95_10985</name>
</gene>